<dbReference type="Gene3D" id="1.20.1250.20">
    <property type="entry name" value="MFS general substrate transporter like domains"/>
    <property type="match status" value="1"/>
</dbReference>
<dbReference type="PANTHER" id="PTHR23517">
    <property type="entry name" value="RESISTANCE PROTEIN MDTM, PUTATIVE-RELATED-RELATED"/>
    <property type="match status" value="1"/>
</dbReference>
<dbReference type="EMBL" id="JBHLUH010000009">
    <property type="protein sequence ID" value="MFC0527489.1"/>
    <property type="molecule type" value="Genomic_DNA"/>
</dbReference>
<reference evidence="8 9" key="1">
    <citation type="submission" date="2024-09" db="EMBL/GenBank/DDBJ databases">
        <authorList>
            <person name="Sun Q."/>
            <person name="Mori K."/>
        </authorList>
    </citation>
    <scope>NUCLEOTIDE SEQUENCE [LARGE SCALE GENOMIC DNA]</scope>
    <source>
        <strain evidence="8 9">TBRC 3947</strain>
    </source>
</reference>
<feature type="transmembrane region" description="Helical" evidence="7">
    <location>
        <begin position="79"/>
        <end position="106"/>
    </location>
</feature>
<dbReference type="InterPro" id="IPR036259">
    <property type="entry name" value="MFS_trans_sf"/>
</dbReference>
<feature type="transmembrane region" description="Helical" evidence="7">
    <location>
        <begin position="263"/>
        <end position="287"/>
    </location>
</feature>
<evidence type="ECO:0000256" key="7">
    <source>
        <dbReference type="SAM" id="Phobius"/>
    </source>
</evidence>
<dbReference type="PANTHER" id="PTHR23517:SF13">
    <property type="entry name" value="MAJOR FACILITATOR SUPERFAMILY MFS_1"/>
    <property type="match status" value="1"/>
</dbReference>
<keyword evidence="5 7" id="KW-1133">Transmembrane helix</keyword>
<evidence type="ECO:0000313" key="8">
    <source>
        <dbReference type="EMBL" id="MFC0527489.1"/>
    </source>
</evidence>
<dbReference type="Proteomes" id="UP001589867">
    <property type="component" value="Unassembled WGS sequence"/>
</dbReference>
<feature type="transmembrane region" description="Helical" evidence="7">
    <location>
        <begin position="293"/>
        <end position="314"/>
    </location>
</feature>
<evidence type="ECO:0000313" key="9">
    <source>
        <dbReference type="Proteomes" id="UP001589867"/>
    </source>
</evidence>
<protein>
    <submittedName>
        <fullName evidence="8">MFS transporter</fullName>
    </submittedName>
</protein>
<dbReference type="RefSeq" id="WP_377247493.1">
    <property type="nucleotide sequence ID" value="NZ_JBHLUH010000009.1"/>
</dbReference>
<dbReference type="SUPFAM" id="SSF103473">
    <property type="entry name" value="MFS general substrate transporter"/>
    <property type="match status" value="1"/>
</dbReference>
<accession>A0ABV6LZ08</accession>
<feature type="transmembrane region" description="Helical" evidence="7">
    <location>
        <begin position="38"/>
        <end position="58"/>
    </location>
</feature>
<proteinExistence type="predicted"/>
<keyword evidence="9" id="KW-1185">Reference proteome</keyword>
<evidence type="ECO:0000256" key="4">
    <source>
        <dbReference type="ARBA" id="ARBA00022692"/>
    </source>
</evidence>
<feature type="transmembrane region" description="Helical" evidence="7">
    <location>
        <begin position="326"/>
        <end position="345"/>
    </location>
</feature>
<evidence type="ECO:0000256" key="3">
    <source>
        <dbReference type="ARBA" id="ARBA00022475"/>
    </source>
</evidence>
<feature type="transmembrane region" description="Helical" evidence="7">
    <location>
        <begin position="202"/>
        <end position="224"/>
    </location>
</feature>
<comment type="caution">
    <text evidence="8">The sequence shown here is derived from an EMBL/GenBank/DDBJ whole genome shotgun (WGS) entry which is preliminary data.</text>
</comment>
<keyword evidence="6 7" id="KW-0472">Membrane</keyword>
<gene>
    <name evidence="8" type="ORF">ACFFIA_07445</name>
</gene>
<sequence>MTGAPSSASHVRLLVSVLLYSTTLGVTAVAFPLRTLEAGYGIAAVGYLGAFGAVSQAVSRTALPFVLRRVSDRWLVRTACVLMAASAAVLVVSTTLAAFLVSAALLGVSRSLYWTGSQVYVLRGDLPVGQRRLAHIQFVSNTGEFVGPLGGGLVADQSITRSLLLCVVLMAFGLGAVWILDRHPPLARTGREQITPIWRQRSVALGCAGVVTAGGWRGLVSSVIPAMLAEVGRSPGQIGVLIGLGNAASMGGSLLAGRVGARWYAATTYASIGVTGVAVAFTGLLAGSVVASGLGLAVSGLGAGLLQTLGTVLATSEVHESQRGDVVVLTGLLRSLALFALPAGVAARVGALATATALAVGGGLLMLPLALGMRRRQ</sequence>
<keyword evidence="2" id="KW-0813">Transport</keyword>
<dbReference type="InterPro" id="IPR050171">
    <property type="entry name" value="MFS_Transporters"/>
</dbReference>
<evidence type="ECO:0000256" key="1">
    <source>
        <dbReference type="ARBA" id="ARBA00004651"/>
    </source>
</evidence>
<comment type="subcellular location">
    <subcellularLocation>
        <location evidence="1">Cell membrane</location>
        <topology evidence="1">Multi-pass membrane protein</topology>
    </subcellularLocation>
</comment>
<organism evidence="8 9">
    <name type="scientific">Phytohabitans kaempferiae</name>
    <dbReference type="NCBI Taxonomy" id="1620943"/>
    <lineage>
        <taxon>Bacteria</taxon>
        <taxon>Bacillati</taxon>
        <taxon>Actinomycetota</taxon>
        <taxon>Actinomycetes</taxon>
        <taxon>Micromonosporales</taxon>
        <taxon>Micromonosporaceae</taxon>
    </lineage>
</organism>
<evidence type="ECO:0000256" key="2">
    <source>
        <dbReference type="ARBA" id="ARBA00022448"/>
    </source>
</evidence>
<name>A0ABV6LZ08_9ACTN</name>
<feature type="transmembrane region" description="Helical" evidence="7">
    <location>
        <begin position="351"/>
        <end position="371"/>
    </location>
</feature>
<feature type="transmembrane region" description="Helical" evidence="7">
    <location>
        <begin position="236"/>
        <end position="256"/>
    </location>
</feature>
<dbReference type="InterPro" id="IPR011701">
    <property type="entry name" value="MFS"/>
</dbReference>
<keyword evidence="4 7" id="KW-0812">Transmembrane</keyword>
<keyword evidence="3" id="KW-1003">Cell membrane</keyword>
<dbReference type="Pfam" id="PF07690">
    <property type="entry name" value="MFS_1"/>
    <property type="match status" value="1"/>
</dbReference>
<feature type="transmembrane region" description="Helical" evidence="7">
    <location>
        <begin position="162"/>
        <end position="181"/>
    </location>
</feature>
<evidence type="ECO:0000256" key="6">
    <source>
        <dbReference type="ARBA" id="ARBA00023136"/>
    </source>
</evidence>
<evidence type="ECO:0000256" key="5">
    <source>
        <dbReference type="ARBA" id="ARBA00022989"/>
    </source>
</evidence>